<evidence type="ECO:0000259" key="4">
    <source>
        <dbReference type="PROSITE" id="PS50102"/>
    </source>
</evidence>
<dbReference type="EMBL" id="CP133621">
    <property type="protein sequence ID" value="WMV52556.1"/>
    <property type="molecule type" value="Genomic_DNA"/>
</dbReference>
<evidence type="ECO:0000313" key="6">
    <source>
        <dbReference type="Proteomes" id="UP001234989"/>
    </source>
</evidence>
<dbReference type="GO" id="GO:0003723">
    <property type="term" value="F:RNA binding"/>
    <property type="evidence" value="ECO:0007669"/>
    <property type="project" value="UniProtKB-UniRule"/>
</dbReference>
<dbReference type="SUPFAM" id="SSF54928">
    <property type="entry name" value="RNA-binding domain, RBD"/>
    <property type="match status" value="2"/>
</dbReference>
<dbReference type="PROSITE" id="PS50102">
    <property type="entry name" value="RRM"/>
    <property type="match status" value="2"/>
</dbReference>
<keyword evidence="6" id="KW-1185">Reference proteome</keyword>
<sequence length="416" mass="44620">MGTKRKSSSSTSRPQPEEQKPKLQPPSSSEEEEEEEEEEVEYEEEPEESESEEKSESDLESDSDGEDEATKRDTIRKILEPFSKDQIIQQFKTAASKNPSILSRVTSFADSDPTHRKIFVHGLGYDATSDQLLDAFKPYGKIEECKLITDKVTGRAKGYGFVVFETRVGAKRALKEPQKIIGNRTTSCQLAALRSAVTGQDSGGRKIYVGNVGQDVDSEKLRAFFAKFGEIEEGPSGIDSVSRKFKGFAIFVYKSVEGANKALEEPQKSFDGCQLFCKKFVENLNNAGSSNANQGVQQNEMSYGFGVTPGILSGASMNGMPLLIGQNMGFGINPLLAPGFNPLFGGIGAGYGINGISPVVIASYGSDPALQGLGTYQGAQMWQPSLGGSAAMATITTPAKDSSGAGGVTYPSSLGR</sequence>
<dbReference type="GO" id="GO:0005634">
    <property type="term" value="C:nucleus"/>
    <property type="evidence" value="ECO:0007669"/>
    <property type="project" value="TreeGrafter"/>
</dbReference>
<dbReference type="InterPro" id="IPR012677">
    <property type="entry name" value="Nucleotide-bd_a/b_plait_sf"/>
</dbReference>
<name>A0AAF0UWY1_SOLVR</name>
<dbReference type="Gene3D" id="3.30.70.330">
    <property type="match status" value="2"/>
</dbReference>
<dbReference type="SMART" id="SM00360">
    <property type="entry name" value="RRM"/>
    <property type="match status" value="2"/>
</dbReference>
<dbReference type="PANTHER" id="PTHR48024:SF9">
    <property type="entry name" value="UBP1-ASSOCIATED PROTEINS 1A-RELATED"/>
    <property type="match status" value="1"/>
</dbReference>
<dbReference type="InterPro" id="IPR035979">
    <property type="entry name" value="RBD_domain_sf"/>
</dbReference>
<dbReference type="InterPro" id="IPR000504">
    <property type="entry name" value="RRM_dom"/>
</dbReference>
<feature type="compositionally biased region" description="Acidic residues" evidence="3">
    <location>
        <begin position="29"/>
        <end position="51"/>
    </location>
</feature>
<evidence type="ECO:0000256" key="2">
    <source>
        <dbReference type="PROSITE-ProRule" id="PRU00176"/>
    </source>
</evidence>
<dbReference type="Proteomes" id="UP001234989">
    <property type="component" value="Chromosome 10"/>
</dbReference>
<evidence type="ECO:0000256" key="3">
    <source>
        <dbReference type="SAM" id="MobiDB-lite"/>
    </source>
</evidence>
<dbReference type="Pfam" id="PF00076">
    <property type="entry name" value="RRM_1"/>
    <property type="match status" value="2"/>
</dbReference>
<gene>
    <name evidence="5" type="ORF">MTR67_045941</name>
</gene>
<dbReference type="PANTHER" id="PTHR48024">
    <property type="entry name" value="GEO13361P1-RELATED"/>
    <property type="match status" value="1"/>
</dbReference>
<feature type="domain" description="RRM" evidence="4">
    <location>
        <begin position="116"/>
        <end position="214"/>
    </location>
</feature>
<protein>
    <recommendedName>
        <fullName evidence="4">RRM domain-containing protein</fullName>
    </recommendedName>
</protein>
<evidence type="ECO:0000313" key="5">
    <source>
        <dbReference type="EMBL" id="WMV52556.1"/>
    </source>
</evidence>
<feature type="region of interest" description="Disordered" evidence="3">
    <location>
        <begin position="1"/>
        <end position="72"/>
    </location>
</feature>
<evidence type="ECO:0000256" key="1">
    <source>
        <dbReference type="ARBA" id="ARBA00022884"/>
    </source>
</evidence>
<feature type="compositionally biased region" description="Acidic residues" evidence="3">
    <location>
        <begin position="58"/>
        <end position="67"/>
    </location>
</feature>
<keyword evidence="1 2" id="KW-0694">RNA-binding</keyword>
<dbReference type="AlphaFoldDB" id="A0AAF0UWY1"/>
<feature type="domain" description="RRM" evidence="4">
    <location>
        <begin position="205"/>
        <end position="287"/>
    </location>
</feature>
<dbReference type="InterPro" id="IPR050886">
    <property type="entry name" value="RNA-binding_reg"/>
</dbReference>
<accession>A0AAF0UWY1</accession>
<reference evidence="5" key="1">
    <citation type="submission" date="2023-08" db="EMBL/GenBank/DDBJ databases">
        <title>A de novo genome assembly of Solanum verrucosum Schlechtendal, a Mexican diploid species geographically isolated from the other diploid A-genome species in potato relatives.</title>
        <authorList>
            <person name="Hosaka K."/>
        </authorList>
    </citation>
    <scope>NUCLEOTIDE SEQUENCE</scope>
    <source>
        <tissue evidence="5">Young leaves</tissue>
    </source>
</reference>
<proteinExistence type="predicted"/>
<organism evidence="5 6">
    <name type="scientific">Solanum verrucosum</name>
    <dbReference type="NCBI Taxonomy" id="315347"/>
    <lineage>
        <taxon>Eukaryota</taxon>
        <taxon>Viridiplantae</taxon>
        <taxon>Streptophyta</taxon>
        <taxon>Embryophyta</taxon>
        <taxon>Tracheophyta</taxon>
        <taxon>Spermatophyta</taxon>
        <taxon>Magnoliopsida</taxon>
        <taxon>eudicotyledons</taxon>
        <taxon>Gunneridae</taxon>
        <taxon>Pentapetalae</taxon>
        <taxon>asterids</taxon>
        <taxon>lamiids</taxon>
        <taxon>Solanales</taxon>
        <taxon>Solanaceae</taxon>
        <taxon>Solanoideae</taxon>
        <taxon>Solaneae</taxon>
        <taxon>Solanum</taxon>
    </lineage>
</organism>